<feature type="binding site" evidence="18">
    <location>
        <position position="423"/>
    </location>
    <ligand>
        <name>acetyl-CoA</name>
        <dbReference type="ChEBI" id="CHEBI:57288"/>
    </ligand>
</feature>
<evidence type="ECO:0000256" key="3">
    <source>
        <dbReference type="ARBA" id="ARBA00007947"/>
    </source>
</evidence>
<dbReference type="Pfam" id="PF00132">
    <property type="entry name" value="Hexapep"/>
    <property type="match status" value="1"/>
</dbReference>
<dbReference type="Gene3D" id="3.90.550.10">
    <property type="entry name" value="Spore Coat Polysaccharide Biosynthesis Protein SpsA, Chain A"/>
    <property type="match status" value="1"/>
</dbReference>
<dbReference type="InterPro" id="IPR025877">
    <property type="entry name" value="MobA-like_NTP_Trfase"/>
</dbReference>
<dbReference type="GO" id="GO:0009252">
    <property type="term" value="P:peptidoglycan biosynthetic process"/>
    <property type="evidence" value="ECO:0007669"/>
    <property type="project" value="UniProtKB-UniRule"/>
</dbReference>
<feature type="domain" description="MobA-like NTP transferase" evidence="19">
    <location>
        <begin position="5"/>
        <end position="158"/>
    </location>
</feature>
<accession>A0A9D0ZBM6</accession>
<dbReference type="PANTHER" id="PTHR43584:SF3">
    <property type="entry name" value="BIFUNCTIONAL PROTEIN GLMU"/>
    <property type="match status" value="1"/>
</dbReference>
<dbReference type="EC" id="2.3.1.157" evidence="18"/>
<feature type="active site" description="Proton acceptor" evidence="18">
    <location>
        <position position="363"/>
    </location>
</feature>
<dbReference type="Pfam" id="PF12804">
    <property type="entry name" value="NTP_transf_3"/>
    <property type="match status" value="1"/>
</dbReference>
<feature type="binding site" evidence="18">
    <location>
        <begin position="78"/>
        <end position="79"/>
    </location>
    <ligand>
        <name>UDP-N-acetyl-alpha-D-glucosamine</name>
        <dbReference type="ChEBI" id="CHEBI:57705"/>
    </ligand>
</feature>
<dbReference type="InterPro" id="IPR011004">
    <property type="entry name" value="Trimer_LpxA-like_sf"/>
</dbReference>
<sequence>MNRMALILAADDGAQMQSGIPKALHTLCGRTMIEHVAHAMHSVCGDVAYVLGESREAVLRRVGQDALHVAQPAQDGWGTARAVRAAMPLIAGREGCVIIAPGDVPLVSEESLERLVSAVEEGDSPAALLYASLDEPAGYNRIVRDELGQVQYVARHDQLTQAQSRIRACNASIYCVRIDMLMWALPLVKPSESDGLYHLSDLVGILSGAGYRVQGVKMRDPLECIDVDDCEQLARASKAMRARTNRRLMRAGVTMIDPDATYVESDVQVGAGTRIYPGCVLEAGTVVGRNCKLLPHCRLHGAKIGDRVTIENSVVLEAEVADDTTVGPFAYLRPGTRVGSGCRVGDFVELKNSSIGDGTKVSHLTYVGDSDLGRDINLGCGVVFVNYDGKVKRRSTVGDHAFIGCNVNLVAPVHVGKDAYIAAGSTVTRDVPDGALCVARERETVKEGWVQARKEQGKL</sequence>
<dbReference type="Proteomes" id="UP000886887">
    <property type="component" value="Unassembled WGS sequence"/>
</dbReference>
<keyword evidence="9 18" id="KW-0460">Magnesium</keyword>
<feature type="binding site" evidence="18">
    <location>
        <begin position="386"/>
        <end position="387"/>
    </location>
    <ligand>
        <name>acetyl-CoA</name>
        <dbReference type="ChEBI" id="CHEBI:57288"/>
    </ligand>
</feature>
<evidence type="ECO:0000256" key="14">
    <source>
        <dbReference type="ARBA" id="ARBA00023316"/>
    </source>
</evidence>
<proteinExistence type="inferred from homology"/>
<evidence type="ECO:0000256" key="15">
    <source>
        <dbReference type="ARBA" id="ARBA00048247"/>
    </source>
</evidence>
<dbReference type="SUPFAM" id="SSF51161">
    <property type="entry name" value="Trimeric LpxA-like enzymes"/>
    <property type="match status" value="1"/>
</dbReference>
<comment type="subcellular location">
    <subcellularLocation>
        <location evidence="1 18">Cytoplasm</location>
    </subcellularLocation>
</comment>
<evidence type="ECO:0000256" key="7">
    <source>
        <dbReference type="ARBA" id="ARBA00022723"/>
    </source>
</evidence>
<comment type="pathway">
    <text evidence="18">Nucleotide-sugar biosynthesis; UDP-N-acetyl-alpha-D-glucosamine biosynthesis; UDP-N-acetyl-alpha-D-glucosamine from N-acetyl-alpha-D-glucosamine 1-phosphate: step 1/1.</text>
</comment>
<feature type="binding site" evidence="18">
    <location>
        <position position="377"/>
    </location>
    <ligand>
        <name>UDP-N-acetyl-alpha-D-glucosamine</name>
        <dbReference type="ChEBI" id="CHEBI:57705"/>
    </ligand>
</feature>
<keyword evidence="14 18" id="KW-0961">Cell wall biogenesis/degradation</keyword>
<keyword evidence="12 18" id="KW-0511">Multifunctional enzyme</keyword>
<evidence type="ECO:0000313" key="21">
    <source>
        <dbReference type="Proteomes" id="UP000886887"/>
    </source>
</evidence>
<dbReference type="NCBIfam" id="TIGR01173">
    <property type="entry name" value="glmU"/>
    <property type="match status" value="1"/>
</dbReference>
<keyword evidence="6 18" id="KW-0548">Nucleotidyltransferase</keyword>
<comment type="caution">
    <text evidence="20">The sequence shown here is derived from an EMBL/GenBank/DDBJ whole genome shotgun (WGS) entry which is preliminary data.</text>
</comment>
<comment type="cofactor">
    <cofactor evidence="18">
        <name>Mg(2+)</name>
        <dbReference type="ChEBI" id="CHEBI:18420"/>
    </cofactor>
    <text evidence="18">Binds 1 Mg(2+) ion per subunit.</text>
</comment>
<evidence type="ECO:0000256" key="18">
    <source>
        <dbReference type="HAMAP-Rule" id="MF_01631"/>
    </source>
</evidence>
<dbReference type="InterPro" id="IPR038009">
    <property type="entry name" value="GlmU_C_LbH"/>
</dbReference>
<feature type="binding site" evidence="18">
    <location>
        <position position="440"/>
    </location>
    <ligand>
        <name>acetyl-CoA</name>
        <dbReference type="ChEBI" id="CHEBI:57288"/>
    </ligand>
</feature>
<feature type="binding site" evidence="18">
    <location>
        <position position="333"/>
    </location>
    <ligand>
        <name>UDP-N-acetyl-alpha-D-glucosamine</name>
        <dbReference type="ChEBI" id="CHEBI:57705"/>
    </ligand>
</feature>
<dbReference type="EC" id="2.7.7.23" evidence="18"/>
<evidence type="ECO:0000256" key="16">
    <source>
        <dbReference type="ARBA" id="ARBA00048493"/>
    </source>
</evidence>
<protein>
    <recommendedName>
        <fullName evidence="18">Bifunctional protein GlmU</fullName>
    </recommendedName>
    <domain>
        <recommendedName>
            <fullName evidence="18">UDP-N-acetylglucosamine pyrophosphorylase</fullName>
            <ecNumber evidence="18">2.7.7.23</ecNumber>
        </recommendedName>
        <alternativeName>
            <fullName evidence="18">N-acetylglucosamine-1-phosphate uridyltransferase</fullName>
        </alternativeName>
    </domain>
    <domain>
        <recommendedName>
            <fullName evidence="18">Glucosamine-1-phosphate N-acetyltransferase</fullName>
            <ecNumber evidence="18">2.3.1.157</ecNumber>
        </recommendedName>
    </domain>
</protein>
<feature type="binding site" evidence="18">
    <location>
        <position position="170"/>
    </location>
    <ligand>
        <name>UDP-N-acetyl-alpha-D-glucosamine</name>
        <dbReference type="ChEBI" id="CHEBI:57705"/>
    </ligand>
</feature>
<evidence type="ECO:0000256" key="4">
    <source>
        <dbReference type="ARBA" id="ARBA00022490"/>
    </source>
</evidence>
<dbReference type="GO" id="GO:0019134">
    <property type="term" value="F:glucosamine-1-phosphate N-acetyltransferase activity"/>
    <property type="evidence" value="ECO:0007669"/>
    <property type="project" value="UniProtKB-UniRule"/>
</dbReference>
<evidence type="ECO:0000313" key="20">
    <source>
        <dbReference type="EMBL" id="HIQ72430.1"/>
    </source>
</evidence>
<comment type="similarity">
    <text evidence="2 18">In the C-terminal section; belongs to the transferase hexapeptide repeat family.</text>
</comment>
<evidence type="ECO:0000259" key="19">
    <source>
        <dbReference type="Pfam" id="PF12804"/>
    </source>
</evidence>
<evidence type="ECO:0000256" key="5">
    <source>
        <dbReference type="ARBA" id="ARBA00022679"/>
    </source>
</evidence>
<evidence type="ECO:0000256" key="17">
    <source>
        <dbReference type="ARBA" id="ARBA00049628"/>
    </source>
</evidence>
<evidence type="ECO:0000256" key="6">
    <source>
        <dbReference type="ARBA" id="ARBA00022695"/>
    </source>
</evidence>
<dbReference type="InterPro" id="IPR001451">
    <property type="entry name" value="Hexapep"/>
</dbReference>
<dbReference type="GO" id="GO:0005737">
    <property type="term" value="C:cytoplasm"/>
    <property type="evidence" value="ECO:0007669"/>
    <property type="project" value="UniProtKB-SubCell"/>
</dbReference>
<keyword evidence="11 18" id="KW-0573">Peptidoglycan synthesis</keyword>
<dbReference type="GO" id="GO:0006048">
    <property type="term" value="P:UDP-N-acetylglucosamine biosynthetic process"/>
    <property type="evidence" value="ECO:0007669"/>
    <property type="project" value="InterPro"/>
</dbReference>
<keyword evidence="13 18" id="KW-0012">Acyltransferase</keyword>
<keyword evidence="7 18" id="KW-0479">Metal-binding</keyword>
<feature type="binding site" evidence="18">
    <location>
        <position position="22"/>
    </location>
    <ligand>
        <name>UDP-N-acetyl-alpha-D-glucosamine</name>
        <dbReference type="ChEBI" id="CHEBI:57705"/>
    </ligand>
</feature>
<comment type="catalytic activity">
    <reaction evidence="15 18">
        <text>alpha-D-glucosamine 1-phosphate + acetyl-CoA = N-acetyl-alpha-D-glucosamine 1-phosphate + CoA + H(+)</text>
        <dbReference type="Rhea" id="RHEA:13725"/>
        <dbReference type="ChEBI" id="CHEBI:15378"/>
        <dbReference type="ChEBI" id="CHEBI:57287"/>
        <dbReference type="ChEBI" id="CHEBI:57288"/>
        <dbReference type="ChEBI" id="CHEBI:57776"/>
        <dbReference type="ChEBI" id="CHEBI:58516"/>
        <dbReference type="EC" id="2.3.1.157"/>
    </reaction>
</comment>
<keyword evidence="10 18" id="KW-0133">Cell shape</keyword>
<evidence type="ECO:0000256" key="11">
    <source>
        <dbReference type="ARBA" id="ARBA00022984"/>
    </source>
</evidence>
<comment type="pathway">
    <text evidence="18">Bacterial outer membrane biogenesis; LPS lipid A biosynthesis.</text>
</comment>
<reference evidence="20" key="1">
    <citation type="submission" date="2020-10" db="EMBL/GenBank/DDBJ databases">
        <authorList>
            <person name="Gilroy R."/>
        </authorList>
    </citation>
    <scope>NUCLEOTIDE SEQUENCE</scope>
    <source>
        <strain evidence="20">ChiSxjej2B14-6234</strain>
    </source>
</reference>
<feature type="region of interest" description="Pyrophosphorylase" evidence="18">
    <location>
        <begin position="1"/>
        <end position="230"/>
    </location>
</feature>
<dbReference type="PANTHER" id="PTHR43584">
    <property type="entry name" value="NUCLEOTIDYL TRANSFERASE"/>
    <property type="match status" value="1"/>
</dbReference>
<dbReference type="SUPFAM" id="SSF53448">
    <property type="entry name" value="Nucleotide-diphospho-sugar transferases"/>
    <property type="match status" value="1"/>
</dbReference>
<dbReference type="GO" id="GO:0000287">
    <property type="term" value="F:magnesium ion binding"/>
    <property type="evidence" value="ECO:0007669"/>
    <property type="project" value="UniProtKB-UniRule"/>
</dbReference>
<dbReference type="InterPro" id="IPR050065">
    <property type="entry name" value="GlmU-like"/>
</dbReference>
<dbReference type="GO" id="GO:0003977">
    <property type="term" value="F:UDP-N-acetylglucosamine diphosphorylase activity"/>
    <property type="evidence" value="ECO:0007669"/>
    <property type="project" value="UniProtKB-UniRule"/>
</dbReference>
<organism evidence="20 21">
    <name type="scientific">Candidatus Onthenecus intestinigallinarum</name>
    <dbReference type="NCBI Taxonomy" id="2840875"/>
    <lineage>
        <taxon>Bacteria</taxon>
        <taxon>Bacillati</taxon>
        <taxon>Bacillota</taxon>
        <taxon>Clostridia</taxon>
        <taxon>Eubacteriales</taxon>
        <taxon>Candidatus Onthenecus</taxon>
    </lineage>
</organism>
<evidence type="ECO:0000256" key="10">
    <source>
        <dbReference type="ARBA" id="ARBA00022960"/>
    </source>
</evidence>
<dbReference type="PROSITE" id="PS00101">
    <property type="entry name" value="HEXAPEP_TRANSFERASES"/>
    <property type="match status" value="1"/>
</dbReference>
<dbReference type="AlphaFoldDB" id="A0A9D0ZBM6"/>
<evidence type="ECO:0000256" key="13">
    <source>
        <dbReference type="ARBA" id="ARBA00023315"/>
    </source>
</evidence>
<dbReference type="GO" id="GO:0071555">
    <property type="term" value="P:cell wall organization"/>
    <property type="evidence" value="ECO:0007669"/>
    <property type="project" value="UniProtKB-KW"/>
</dbReference>
<dbReference type="GO" id="GO:0008360">
    <property type="term" value="P:regulation of cell shape"/>
    <property type="evidence" value="ECO:0007669"/>
    <property type="project" value="UniProtKB-KW"/>
</dbReference>
<feature type="binding site" evidence="18">
    <location>
        <position position="366"/>
    </location>
    <ligand>
        <name>UDP-N-acetyl-alpha-D-glucosamine</name>
        <dbReference type="ChEBI" id="CHEBI:57705"/>
    </ligand>
</feature>
<comment type="subunit">
    <text evidence="18">Homotrimer.</text>
</comment>
<dbReference type="GO" id="GO:0000902">
    <property type="term" value="P:cell morphogenesis"/>
    <property type="evidence" value="ECO:0007669"/>
    <property type="project" value="UniProtKB-UniRule"/>
</dbReference>
<comment type="similarity">
    <text evidence="3 18">In the N-terminal section; belongs to the N-acetylglucosamine-1-phosphate uridyltransferase family.</text>
</comment>
<evidence type="ECO:0000256" key="2">
    <source>
        <dbReference type="ARBA" id="ARBA00007707"/>
    </source>
</evidence>
<dbReference type="HAMAP" id="MF_01631">
    <property type="entry name" value="GlmU"/>
    <property type="match status" value="1"/>
</dbReference>
<dbReference type="CDD" id="cd03353">
    <property type="entry name" value="LbH_GlmU_C"/>
    <property type="match status" value="1"/>
</dbReference>
<feature type="binding site" evidence="18">
    <location>
        <position position="103"/>
    </location>
    <ligand>
        <name>Mg(2+)</name>
        <dbReference type="ChEBI" id="CHEBI:18420"/>
    </ligand>
</feature>
<name>A0A9D0ZBM6_9FIRM</name>
<comment type="caution">
    <text evidence="18">Lacks conserved residue(s) required for the propagation of feature annotation.</text>
</comment>
<evidence type="ECO:0000256" key="8">
    <source>
        <dbReference type="ARBA" id="ARBA00022737"/>
    </source>
</evidence>
<feature type="binding site" evidence="18">
    <location>
        <position position="351"/>
    </location>
    <ligand>
        <name>UDP-N-acetyl-alpha-D-glucosamine</name>
        <dbReference type="ChEBI" id="CHEBI:57705"/>
    </ligand>
</feature>
<dbReference type="InterPro" id="IPR029044">
    <property type="entry name" value="Nucleotide-diphossugar_trans"/>
</dbReference>
<comment type="function">
    <text evidence="17 18">Catalyzes the last two sequential reactions in the de novo biosynthetic pathway for UDP-N-acetylglucosamine (UDP-GlcNAc). The C-terminal domain catalyzes the transfer of acetyl group from acetyl coenzyme A to glucosamine-1-phosphate (GlcN-1-P) to produce N-acetylglucosamine-1-phosphate (GlcNAc-1-P), which is converted into UDP-GlcNAc by the transfer of uridine 5-monophosphate (from uridine 5-triphosphate), a reaction catalyzed by the N-terminal domain.</text>
</comment>
<evidence type="ECO:0000256" key="9">
    <source>
        <dbReference type="ARBA" id="ARBA00022842"/>
    </source>
</evidence>
<reference evidence="20" key="2">
    <citation type="journal article" date="2021" name="PeerJ">
        <title>Extensive microbial diversity within the chicken gut microbiome revealed by metagenomics and culture.</title>
        <authorList>
            <person name="Gilroy R."/>
            <person name="Ravi A."/>
            <person name="Getino M."/>
            <person name="Pursley I."/>
            <person name="Horton D.L."/>
            <person name="Alikhan N.F."/>
            <person name="Baker D."/>
            <person name="Gharbi K."/>
            <person name="Hall N."/>
            <person name="Watson M."/>
            <person name="Adriaenssens E.M."/>
            <person name="Foster-Nyarko E."/>
            <person name="Jarju S."/>
            <person name="Secka A."/>
            <person name="Antonio M."/>
            <person name="Oren A."/>
            <person name="Chaudhuri R.R."/>
            <person name="La Ragione R."/>
            <person name="Hildebrand F."/>
            <person name="Pallen M.J."/>
        </authorList>
    </citation>
    <scope>NUCLEOTIDE SEQUENCE</scope>
    <source>
        <strain evidence="20">ChiSxjej2B14-6234</strain>
    </source>
</reference>
<dbReference type="GO" id="GO:0016020">
    <property type="term" value="C:membrane"/>
    <property type="evidence" value="ECO:0007669"/>
    <property type="project" value="GOC"/>
</dbReference>
<dbReference type="Gene3D" id="2.160.10.10">
    <property type="entry name" value="Hexapeptide repeat proteins"/>
    <property type="match status" value="1"/>
</dbReference>
<dbReference type="InterPro" id="IPR018357">
    <property type="entry name" value="Hexapep_transf_CS"/>
</dbReference>
<feature type="region of interest" description="N-acetyltransferase" evidence="18">
    <location>
        <begin position="252"/>
        <end position="459"/>
    </location>
</feature>
<keyword evidence="4 18" id="KW-0963">Cytoplasm</keyword>
<dbReference type="EMBL" id="DVFJ01000036">
    <property type="protein sequence ID" value="HIQ72430.1"/>
    <property type="molecule type" value="Genomic_DNA"/>
</dbReference>
<dbReference type="GO" id="GO:0009245">
    <property type="term" value="P:lipid A biosynthetic process"/>
    <property type="evidence" value="ECO:0007669"/>
    <property type="project" value="UniProtKB-UniRule"/>
</dbReference>
<feature type="region of interest" description="Linker" evidence="18">
    <location>
        <begin position="231"/>
        <end position="251"/>
    </location>
</feature>
<dbReference type="InterPro" id="IPR005882">
    <property type="entry name" value="Bifunctional_GlmU"/>
</dbReference>
<evidence type="ECO:0000256" key="12">
    <source>
        <dbReference type="ARBA" id="ARBA00023268"/>
    </source>
</evidence>
<gene>
    <name evidence="18 20" type="primary">glmU</name>
    <name evidence="20" type="ORF">IAB73_09525</name>
</gene>
<evidence type="ECO:0000256" key="1">
    <source>
        <dbReference type="ARBA" id="ARBA00004496"/>
    </source>
</evidence>
<comment type="catalytic activity">
    <reaction evidence="16 18">
        <text>N-acetyl-alpha-D-glucosamine 1-phosphate + UTP + H(+) = UDP-N-acetyl-alpha-D-glucosamine + diphosphate</text>
        <dbReference type="Rhea" id="RHEA:13509"/>
        <dbReference type="ChEBI" id="CHEBI:15378"/>
        <dbReference type="ChEBI" id="CHEBI:33019"/>
        <dbReference type="ChEBI" id="CHEBI:46398"/>
        <dbReference type="ChEBI" id="CHEBI:57705"/>
        <dbReference type="ChEBI" id="CHEBI:57776"/>
        <dbReference type="EC" id="2.7.7.23"/>
    </reaction>
</comment>
<keyword evidence="5 18" id="KW-0808">Transferase</keyword>
<comment type="pathway">
    <text evidence="18">Nucleotide-sugar biosynthesis; UDP-N-acetyl-alpha-D-glucosamine biosynthesis; N-acetyl-alpha-D-glucosamine 1-phosphate from alpha-D-glucosamine 6-phosphate (route II): step 2/2.</text>
</comment>
<keyword evidence="8 18" id="KW-0677">Repeat</keyword>